<protein>
    <submittedName>
        <fullName evidence="11">Odorant receptor</fullName>
    </submittedName>
</protein>
<keyword evidence="9" id="KW-0807">Transducer</keyword>
<organism evidence="11 12">
    <name type="scientific">Nesidiocoris tenuis</name>
    <dbReference type="NCBI Taxonomy" id="355587"/>
    <lineage>
        <taxon>Eukaryota</taxon>
        <taxon>Metazoa</taxon>
        <taxon>Ecdysozoa</taxon>
        <taxon>Arthropoda</taxon>
        <taxon>Hexapoda</taxon>
        <taxon>Insecta</taxon>
        <taxon>Pterygota</taxon>
        <taxon>Neoptera</taxon>
        <taxon>Paraneoptera</taxon>
        <taxon>Hemiptera</taxon>
        <taxon>Heteroptera</taxon>
        <taxon>Panheteroptera</taxon>
        <taxon>Cimicomorpha</taxon>
        <taxon>Miridae</taxon>
        <taxon>Dicyphina</taxon>
        <taxon>Nesidiocoris</taxon>
    </lineage>
</organism>
<feature type="transmembrane region" description="Helical" evidence="10">
    <location>
        <begin position="46"/>
        <end position="70"/>
    </location>
</feature>
<evidence type="ECO:0000256" key="8">
    <source>
        <dbReference type="ARBA" id="ARBA00023170"/>
    </source>
</evidence>
<feature type="transmembrane region" description="Helical" evidence="10">
    <location>
        <begin position="174"/>
        <end position="193"/>
    </location>
</feature>
<dbReference type="PANTHER" id="PTHR21137:SF35">
    <property type="entry name" value="ODORANT RECEPTOR 19A-RELATED"/>
    <property type="match status" value="1"/>
</dbReference>
<reference evidence="11 12" key="1">
    <citation type="submission" date="2023-09" db="EMBL/GenBank/DDBJ databases">
        <title>Nesidiocoris tenuis whole genome shotgun sequence.</title>
        <authorList>
            <person name="Shibata T."/>
            <person name="Shimoda M."/>
            <person name="Kobayashi T."/>
            <person name="Uehara T."/>
        </authorList>
    </citation>
    <scope>NUCLEOTIDE SEQUENCE [LARGE SCALE GENOMIC DNA]</scope>
    <source>
        <strain evidence="11 12">Japan</strain>
    </source>
</reference>
<evidence type="ECO:0000256" key="1">
    <source>
        <dbReference type="ARBA" id="ARBA00004651"/>
    </source>
</evidence>
<evidence type="ECO:0000256" key="2">
    <source>
        <dbReference type="ARBA" id="ARBA00022475"/>
    </source>
</evidence>
<keyword evidence="12" id="KW-1185">Reference proteome</keyword>
<evidence type="ECO:0000256" key="5">
    <source>
        <dbReference type="ARBA" id="ARBA00022725"/>
    </source>
</evidence>
<keyword evidence="4 10" id="KW-0812">Transmembrane</keyword>
<dbReference type="Pfam" id="PF02949">
    <property type="entry name" value="7tm_6"/>
    <property type="match status" value="1"/>
</dbReference>
<dbReference type="Proteomes" id="UP001307889">
    <property type="component" value="Chromosome 5"/>
</dbReference>
<feature type="transmembrane region" description="Helical" evidence="10">
    <location>
        <begin position="199"/>
        <end position="218"/>
    </location>
</feature>
<feature type="transmembrane region" description="Helical" evidence="10">
    <location>
        <begin position="90"/>
        <end position="109"/>
    </location>
</feature>
<comment type="subcellular location">
    <subcellularLocation>
        <location evidence="1">Cell membrane</location>
        <topology evidence="1">Multi-pass membrane protein</topology>
    </subcellularLocation>
</comment>
<proteinExistence type="predicted"/>
<evidence type="ECO:0000256" key="7">
    <source>
        <dbReference type="ARBA" id="ARBA00023136"/>
    </source>
</evidence>
<keyword evidence="8 11" id="KW-0675">Receptor</keyword>
<evidence type="ECO:0000313" key="12">
    <source>
        <dbReference type="Proteomes" id="UP001307889"/>
    </source>
</evidence>
<dbReference type="InterPro" id="IPR004117">
    <property type="entry name" value="7tm6_olfct_rcpt"/>
</dbReference>
<accession>A0ABN7AR21</accession>
<evidence type="ECO:0000256" key="9">
    <source>
        <dbReference type="ARBA" id="ARBA00023224"/>
    </source>
</evidence>
<evidence type="ECO:0000256" key="4">
    <source>
        <dbReference type="ARBA" id="ARBA00022692"/>
    </source>
</evidence>
<evidence type="ECO:0000313" key="11">
    <source>
        <dbReference type="EMBL" id="BES94503.1"/>
    </source>
</evidence>
<dbReference type="EMBL" id="AP028913">
    <property type="protein sequence ID" value="BES94503.1"/>
    <property type="molecule type" value="Genomic_DNA"/>
</dbReference>
<keyword evidence="2" id="KW-1003">Cell membrane</keyword>
<keyword evidence="7 10" id="KW-0472">Membrane</keyword>
<keyword evidence="3" id="KW-0716">Sensory transduction</keyword>
<keyword evidence="5" id="KW-0552">Olfaction</keyword>
<evidence type="ECO:0000256" key="3">
    <source>
        <dbReference type="ARBA" id="ARBA00022606"/>
    </source>
</evidence>
<keyword evidence="6 10" id="KW-1133">Transmembrane helix</keyword>
<dbReference type="PANTHER" id="PTHR21137">
    <property type="entry name" value="ODORANT RECEPTOR"/>
    <property type="match status" value="1"/>
</dbReference>
<name>A0ABN7AR21_9HEMI</name>
<gene>
    <name evidence="11" type="ORF">NTJ_07312</name>
</gene>
<evidence type="ECO:0000256" key="6">
    <source>
        <dbReference type="ARBA" id="ARBA00022989"/>
    </source>
</evidence>
<sequence>MSPTYEDEQKVVKALVKSGLLDWIGILGAFRSVQNERFPGTIGGKIYWWFEIFTDFTSIFNVVTMSIIIVMADKPGTRWLAAFPVFTSFLSIYLSLYPSVFIFASRLVAMFKTLKLNLRQILEALDEVNRNYPNFADREALSEHLVCLLKAWVIHHQQCLRIVRKLESLYSWPFAMYFGAWILVICTATLAFTDDSVDRMTVVICGCFLTGATIQLLMTSRTGDTITYEVDGLMSAIYGTDFHLLNKKEYRYLRIILTRCQQICVIQAVGLFPLSIETFKSIMTSSYSYYTMLKKMNEMSNQ</sequence>
<evidence type="ECO:0000256" key="10">
    <source>
        <dbReference type="SAM" id="Phobius"/>
    </source>
</evidence>